<evidence type="ECO:0000256" key="5">
    <source>
        <dbReference type="ARBA" id="ARBA00038965"/>
    </source>
</evidence>
<sequence length="383" mass="41833">MLSHPEKSKAAKLGLSNYGRWDFSGLEVQLAQRYGIPLHVDACLGGFLLPFMERCDFAVPPFDFRVSGVTSISVDTHKYGFAPKGTSLILYREVNLLHHQYFCYGDWPGGIYATPTLSGSRNGCAIALTWATLLYYGRLRYTERTQAIIEATRLVRAGIESNPHLEPLGDSDVSVVAFTSNKFNIYALADRMNKVGWTLSTLQNPPASVFMRIIGLLEEGILVGVIAALLGAQACWDFAERDEGKTYCSLLIKTFCGVLIVHVCVTMNHTKSGVVDEFLRDLSSACEDLIANPDLQHTRTAAIYGMASAVPDKCLVEEVSYMFLDSCYAMPAPVLAGRTLSIEGRKMSLIGGQLPTFSPGGLVASATTSDPIYETKPTQNSLT</sequence>
<evidence type="ECO:0000256" key="4">
    <source>
        <dbReference type="ARBA" id="ARBA00038302"/>
    </source>
</evidence>
<protein>
    <recommendedName>
        <fullName evidence="5">sphinganine-1-phosphate aldolase</fullName>
        <ecNumber evidence="5">4.1.2.27</ecNumber>
    </recommendedName>
    <alternativeName>
        <fullName evidence="6">Sphingosine-1-phosphate aldolase</fullName>
    </alternativeName>
</protein>
<dbReference type="GO" id="GO:0030170">
    <property type="term" value="F:pyridoxal phosphate binding"/>
    <property type="evidence" value="ECO:0007669"/>
    <property type="project" value="InterPro"/>
</dbReference>
<reference evidence="11" key="1">
    <citation type="submission" date="2016-06" db="UniProtKB">
        <authorList>
            <consortium name="WormBaseParasite"/>
        </authorList>
    </citation>
    <scope>IDENTIFICATION</scope>
</reference>
<dbReference type="EMBL" id="UYWY01001800">
    <property type="protein sequence ID" value="VDM27251.1"/>
    <property type="molecule type" value="Genomic_DNA"/>
</dbReference>
<dbReference type="SUPFAM" id="SSF53383">
    <property type="entry name" value="PLP-dependent transferases"/>
    <property type="match status" value="1"/>
</dbReference>
<organism evidence="10 11">
    <name type="scientific">Toxocara canis</name>
    <name type="common">Canine roundworm</name>
    <dbReference type="NCBI Taxonomy" id="6265"/>
    <lineage>
        <taxon>Eukaryota</taxon>
        <taxon>Metazoa</taxon>
        <taxon>Ecdysozoa</taxon>
        <taxon>Nematoda</taxon>
        <taxon>Chromadorea</taxon>
        <taxon>Rhabditida</taxon>
        <taxon>Spirurina</taxon>
        <taxon>Ascaridomorpha</taxon>
        <taxon>Ascaridoidea</taxon>
        <taxon>Toxocaridae</taxon>
        <taxon>Toxocara</taxon>
    </lineage>
</organism>
<dbReference type="Gene3D" id="3.90.1150.10">
    <property type="entry name" value="Aspartate Aminotransferase, domain 1"/>
    <property type="match status" value="1"/>
</dbReference>
<evidence type="ECO:0000256" key="7">
    <source>
        <dbReference type="PIRSR" id="PIRSR602129-50"/>
    </source>
</evidence>
<feature type="modified residue" description="N6-(pyridoxal phosphate)lysine" evidence="7">
    <location>
        <position position="78"/>
    </location>
</feature>
<dbReference type="FunFam" id="6.10.140.2150:FF:000001">
    <property type="entry name" value="Sphingosine-1-phosphate lyase 1"/>
    <property type="match status" value="1"/>
</dbReference>
<dbReference type="GO" id="GO:0016020">
    <property type="term" value="C:membrane"/>
    <property type="evidence" value="ECO:0007669"/>
    <property type="project" value="GOC"/>
</dbReference>
<proteinExistence type="inferred from homology"/>
<dbReference type="WBParaSite" id="TCNE_0000200601-mRNA-1">
    <property type="protein sequence ID" value="TCNE_0000200601-mRNA-1"/>
    <property type="gene ID" value="TCNE_0000200601"/>
</dbReference>
<evidence type="ECO:0000256" key="2">
    <source>
        <dbReference type="ARBA" id="ARBA00022898"/>
    </source>
</evidence>
<reference evidence="9 10" key="2">
    <citation type="submission" date="2018-11" db="EMBL/GenBank/DDBJ databases">
        <authorList>
            <consortium name="Pathogen Informatics"/>
        </authorList>
    </citation>
    <scope>NUCLEOTIDE SEQUENCE [LARGE SCALE GENOMIC DNA]</scope>
</reference>
<accession>A0A183U0I6</accession>
<evidence type="ECO:0000256" key="1">
    <source>
        <dbReference type="ARBA" id="ARBA00001933"/>
    </source>
</evidence>
<keyword evidence="2 7" id="KW-0663">Pyridoxal phosphate</keyword>
<dbReference type="InterPro" id="IPR015424">
    <property type="entry name" value="PyrdxlP-dep_Trfase"/>
</dbReference>
<evidence type="ECO:0000256" key="6">
    <source>
        <dbReference type="ARBA" id="ARBA00042568"/>
    </source>
</evidence>
<dbReference type="GO" id="GO:0005783">
    <property type="term" value="C:endoplasmic reticulum"/>
    <property type="evidence" value="ECO:0007669"/>
    <property type="project" value="TreeGrafter"/>
</dbReference>
<dbReference type="EC" id="4.1.2.27" evidence="5"/>
<dbReference type="PANTHER" id="PTHR42735:SF6">
    <property type="entry name" value="SPHINGOSINE-1-PHOSPHATE LYASE 1"/>
    <property type="match status" value="1"/>
</dbReference>
<dbReference type="InterPro" id="IPR050477">
    <property type="entry name" value="GrpII_AminoAcid_Decarb"/>
</dbReference>
<dbReference type="GO" id="GO:0008117">
    <property type="term" value="F:sphinganine-1-phosphate aldolase activity"/>
    <property type="evidence" value="ECO:0007669"/>
    <property type="project" value="UniProtKB-EC"/>
</dbReference>
<comment type="cofactor">
    <cofactor evidence="1 7 8">
        <name>pyridoxal 5'-phosphate</name>
        <dbReference type="ChEBI" id="CHEBI:597326"/>
    </cofactor>
</comment>
<dbReference type="Gene3D" id="6.10.140.2150">
    <property type="match status" value="1"/>
</dbReference>
<evidence type="ECO:0000256" key="8">
    <source>
        <dbReference type="RuleBase" id="RU000382"/>
    </source>
</evidence>
<evidence type="ECO:0000313" key="10">
    <source>
        <dbReference type="Proteomes" id="UP000050794"/>
    </source>
</evidence>
<dbReference type="PANTHER" id="PTHR42735">
    <property type="match status" value="1"/>
</dbReference>
<evidence type="ECO:0000256" key="3">
    <source>
        <dbReference type="ARBA" id="ARBA00023239"/>
    </source>
</evidence>
<gene>
    <name evidence="9" type="ORF">TCNE_LOCUS2006</name>
</gene>
<name>A0A183U0I6_TOXCA</name>
<comment type="similarity">
    <text evidence="4">Belongs to the group II decarboxylase family. Sphingosine-1-phosphate lyase subfamily.</text>
</comment>
<evidence type="ECO:0000313" key="9">
    <source>
        <dbReference type="EMBL" id="VDM27251.1"/>
    </source>
</evidence>
<keyword evidence="10" id="KW-1185">Reference proteome</keyword>
<dbReference type="Pfam" id="PF00282">
    <property type="entry name" value="Pyridoxal_deC"/>
    <property type="match status" value="1"/>
</dbReference>
<keyword evidence="3 8" id="KW-0456">Lyase</keyword>
<dbReference type="Gene3D" id="3.40.640.10">
    <property type="entry name" value="Type I PLP-dependent aspartate aminotransferase-like (Major domain)"/>
    <property type="match status" value="1"/>
</dbReference>
<dbReference type="InterPro" id="IPR015422">
    <property type="entry name" value="PyrdxlP-dep_Trfase_small"/>
</dbReference>
<dbReference type="InterPro" id="IPR015421">
    <property type="entry name" value="PyrdxlP-dep_Trfase_major"/>
</dbReference>
<evidence type="ECO:0000313" key="11">
    <source>
        <dbReference type="WBParaSite" id="TCNE_0000200601-mRNA-1"/>
    </source>
</evidence>
<dbReference type="GO" id="GO:0030149">
    <property type="term" value="P:sphingolipid catabolic process"/>
    <property type="evidence" value="ECO:0007669"/>
    <property type="project" value="TreeGrafter"/>
</dbReference>
<dbReference type="GO" id="GO:0019752">
    <property type="term" value="P:carboxylic acid metabolic process"/>
    <property type="evidence" value="ECO:0007669"/>
    <property type="project" value="InterPro"/>
</dbReference>
<dbReference type="AlphaFoldDB" id="A0A183U0I6"/>
<dbReference type="Proteomes" id="UP000050794">
    <property type="component" value="Unassembled WGS sequence"/>
</dbReference>
<dbReference type="InterPro" id="IPR002129">
    <property type="entry name" value="PyrdxlP-dep_de-COase"/>
</dbReference>